<dbReference type="PROSITE" id="PS50075">
    <property type="entry name" value="CARRIER"/>
    <property type="match status" value="1"/>
</dbReference>
<dbReference type="Pfam" id="PF00550">
    <property type="entry name" value="PP-binding"/>
    <property type="match status" value="1"/>
</dbReference>
<dbReference type="InterPro" id="IPR057326">
    <property type="entry name" value="KR_dom"/>
</dbReference>
<dbReference type="SUPFAM" id="SSF51735">
    <property type="entry name" value="NAD(P)-binding Rossmann-fold domains"/>
    <property type="match status" value="1"/>
</dbReference>
<evidence type="ECO:0000256" key="1">
    <source>
        <dbReference type="ARBA" id="ARBA00022450"/>
    </source>
</evidence>
<comment type="caution">
    <text evidence="5">The sequence shown here is derived from an EMBL/GenBank/DDBJ whole genome shotgun (WGS) entry which is preliminary data.</text>
</comment>
<dbReference type="Gene3D" id="3.40.50.720">
    <property type="entry name" value="NAD(P)-binding Rossmann-like Domain"/>
    <property type="match status" value="1"/>
</dbReference>
<reference evidence="5" key="1">
    <citation type="submission" date="2022-11" db="EMBL/GenBank/DDBJ databases">
        <title>Nonomuraea corallina sp. nov., a new species of the genus Nonomuraea isolated from sea side sediment in Thai sea.</title>
        <authorList>
            <person name="Ngamcharungchit C."/>
            <person name="Matsumoto A."/>
            <person name="Suriyachadkun C."/>
            <person name="Panbangred W."/>
            <person name="Inahashi Y."/>
            <person name="Intra B."/>
        </authorList>
    </citation>
    <scope>NUCLEOTIDE SEQUENCE</scope>
    <source>
        <strain evidence="5">MCN248</strain>
    </source>
</reference>
<dbReference type="SUPFAM" id="SSF47336">
    <property type="entry name" value="ACP-like"/>
    <property type="match status" value="1"/>
</dbReference>
<evidence type="ECO:0000259" key="4">
    <source>
        <dbReference type="PROSITE" id="PS50075"/>
    </source>
</evidence>
<dbReference type="InterPro" id="IPR029058">
    <property type="entry name" value="AB_hydrolase_fold"/>
</dbReference>
<dbReference type="InterPro" id="IPR013968">
    <property type="entry name" value="PKS_KR"/>
</dbReference>
<protein>
    <submittedName>
        <fullName evidence="5">SDR family NAD(P)-dependent oxidoreductase</fullName>
    </submittedName>
</protein>
<keyword evidence="6" id="KW-1185">Reference proteome</keyword>
<feature type="region of interest" description="Disordered" evidence="3">
    <location>
        <begin position="373"/>
        <end position="408"/>
    </location>
</feature>
<evidence type="ECO:0000256" key="2">
    <source>
        <dbReference type="ARBA" id="ARBA00022553"/>
    </source>
</evidence>
<organism evidence="5 6">
    <name type="scientific">Nonomuraea corallina</name>
    <dbReference type="NCBI Taxonomy" id="2989783"/>
    <lineage>
        <taxon>Bacteria</taxon>
        <taxon>Bacillati</taxon>
        <taxon>Actinomycetota</taxon>
        <taxon>Actinomycetes</taxon>
        <taxon>Streptosporangiales</taxon>
        <taxon>Streptosporangiaceae</taxon>
        <taxon>Nonomuraea</taxon>
    </lineage>
</organism>
<evidence type="ECO:0000313" key="6">
    <source>
        <dbReference type="Proteomes" id="UP001144036"/>
    </source>
</evidence>
<dbReference type="InterPro" id="IPR036291">
    <property type="entry name" value="NAD(P)-bd_dom_sf"/>
</dbReference>
<dbReference type="RefSeq" id="WP_270154267.1">
    <property type="nucleotide sequence ID" value="NZ_JAPNNL010000022.1"/>
</dbReference>
<evidence type="ECO:0000256" key="3">
    <source>
        <dbReference type="SAM" id="MobiDB-lite"/>
    </source>
</evidence>
<dbReference type="PANTHER" id="PTHR43775">
    <property type="entry name" value="FATTY ACID SYNTHASE"/>
    <property type="match status" value="1"/>
</dbReference>
<dbReference type="PANTHER" id="PTHR43775:SF37">
    <property type="entry name" value="SI:DKEY-61P9.11"/>
    <property type="match status" value="1"/>
</dbReference>
<keyword evidence="1" id="KW-0596">Phosphopantetheine</keyword>
<gene>
    <name evidence="5" type="ORF">OUY22_08505</name>
</gene>
<evidence type="ECO:0000313" key="5">
    <source>
        <dbReference type="EMBL" id="MDA0633457.1"/>
    </source>
</evidence>
<dbReference type="InterPro" id="IPR020806">
    <property type="entry name" value="PKS_PP-bd"/>
</dbReference>
<feature type="domain" description="Carrier" evidence="4">
    <location>
        <begin position="303"/>
        <end position="378"/>
    </location>
</feature>
<keyword evidence="2" id="KW-0597">Phosphoprotein</keyword>
<dbReference type="SMART" id="SM00823">
    <property type="entry name" value="PKS_PP"/>
    <property type="match status" value="1"/>
</dbReference>
<name>A0ABT4S895_9ACTN</name>
<accession>A0ABT4S895</accession>
<dbReference type="EMBL" id="JAPNNL010000022">
    <property type="protein sequence ID" value="MDA0633457.1"/>
    <property type="molecule type" value="Genomic_DNA"/>
</dbReference>
<dbReference type="Pfam" id="PF08659">
    <property type="entry name" value="KR"/>
    <property type="match status" value="1"/>
</dbReference>
<dbReference type="Proteomes" id="UP001144036">
    <property type="component" value="Unassembled WGS sequence"/>
</dbReference>
<feature type="compositionally biased region" description="Basic residues" evidence="3">
    <location>
        <begin position="396"/>
        <end position="408"/>
    </location>
</feature>
<dbReference type="InterPro" id="IPR050091">
    <property type="entry name" value="PKS_NRPS_Biosynth_Enz"/>
</dbReference>
<dbReference type="Gene3D" id="3.40.50.1820">
    <property type="entry name" value="alpha/beta hydrolase"/>
    <property type="match status" value="1"/>
</dbReference>
<dbReference type="InterPro" id="IPR036736">
    <property type="entry name" value="ACP-like_sf"/>
</dbReference>
<dbReference type="SMART" id="SM00822">
    <property type="entry name" value="PKS_KR"/>
    <property type="match status" value="1"/>
</dbReference>
<dbReference type="InterPro" id="IPR009081">
    <property type="entry name" value="PP-bd_ACP"/>
</dbReference>
<proteinExistence type="predicted"/>
<sequence>ATAPPPAPVWRSDGAYLITGGTRGLGMALAQHLVRAGVRRLALVGRTPLDREAGGLTEAAERTLRDVAELSASGAEVLLLTADTGVPDQLREALRRARERFGSLTGVIHAAGLPAAGLLRRRTVAETARVLAPKVAAMGPLAELVGPDTPAAERPELLVLYSSAVTAFGGIGEGDYCAANTVLDAYGDALAATAPSTRVVSVAWGPWQHDVWQSRNLKSAGGLADRVAAYRARYGFADDAGCALLDRIVAGGHGSVMAVRQPLHQVLDAWTSMLDLDDLVGSASAVPVGERFPRPRLRTDFAAPRTEAESEMAELWGAYLGIDQVGVHDPFFDLGGNSLVGMAMMLAIEQRRGRPVPPALLFEHPTVAEFAAALDDADDADGGGDRDSLTTSSARGQRRRRARSSNRK</sequence>
<feature type="non-terminal residue" evidence="5">
    <location>
        <position position="1"/>
    </location>
</feature>